<protein>
    <recommendedName>
        <fullName evidence="1">F-box domain-containing protein</fullName>
    </recommendedName>
</protein>
<dbReference type="InterPro" id="IPR050232">
    <property type="entry name" value="FBL13/AtMIF1-like"/>
</dbReference>
<dbReference type="Pfam" id="PF08387">
    <property type="entry name" value="FBD"/>
    <property type="match status" value="1"/>
</dbReference>
<dbReference type="EMBL" id="OX451735">
    <property type="protein sequence ID" value="CAI8595622.1"/>
    <property type="molecule type" value="Genomic_DNA"/>
</dbReference>
<keyword evidence="3" id="KW-1185">Reference proteome</keyword>
<accession>A0AAV0ZIC2</accession>
<dbReference type="PANTHER" id="PTHR31900">
    <property type="entry name" value="F-BOX/RNI SUPERFAMILY PROTEIN-RELATED"/>
    <property type="match status" value="1"/>
</dbReference>
<sequence>MSDLISDLPNSIIETILIQVPIIDATRTTILSPRWRDIWRSINHLVFDEKSFPVYVNYDDRLVFHERIVKFISTVLSLHEGPIHKFQISHRSLLGLPEIDDWILFLSRNGGVKDLTLDLGVHQFFIIPSCLFDCEKLTRLELSRCELYLPDSFKGFSCLKRLNLTQALVSSQAIERLVSTCPLLESLSLIRCDCLALTISAPNLKYMQLFGEFIDIRLVDMPLLVELFVSMYMPDDDLWEQSSNCNFVKFLSGVPNLKKLDGFVHFTKYLSIGNELRHLAMMFNNLECIQLRPVCFTDTKEILVVLGLIRCSPNLKELQISGMSDIRVSTYAQDLDIWERECPSDSILSKLKAVDLEEMSGVPHEIQFIKFLLGSSPVLEKMFIIPYINNKEYLLKMTVELMKFRRASTKAEVYFTRLEYPIRVSSGF</sequence>
<reference evidence="2 3" key="1">
    <citation type="submission" date="2023-01" db="EMBL/GenBank/DDBJ databases">
        <authorList>
            <person name="Kreplak J."/>
        </authorList>
    </citation>
    <scope>NUCLEOTIDE SEQUENCE [LARGE SCALE GENOMIC DNA]</scope>
</reference>
<dbReference type="InterPro" id="IPR001810">
    <property type="entry name" value="F-box_dom"/>
</dbReference>
<dbReference type="SUPFAM" id="SSF81383">
    <property type="entry name" value="F-box domain"/>
    <property type="match status" value="1"/>
</dbReference>
<organism evidence="2 3">
    <name type="scientific">Vicia faba</name>
    <name type="common">Broad bean</name>
    <name type="synonym">Faba vulgaris</name>
    <dbReference type="NCBI Taxonomy" id="3906"/>
    <lineage>
        <taxon>Eukaryota</taxon>
        <taxon>Viridiplantae</taxon>
        <taxon>Streptophyta</taxon>
        <taxon>Embryophyta</taxon>
        <taxon>Tracheophyta</taxon>
        <taxon>Spermatophyta</taxon>
        <taxon>Magnoliopsida</taxon>
        <taxon>eudicotyledons</taxon>
        <taxon>Gunneridae</taxon>
        <taxon>Pentapetalae</taxon>
        <taxon>rosids</taxon>
        <taxon>fabids</taxon>
        <taxon>Fabales</taxon>
        <taxon>Fabaceae</taxon>
        <taxon>Papilionoideae</taxon>
        <taxon>50 kb inversion clade</taxon>
        <taxon>NPAAA clade</taxon>
        <taxon>Hologalegina</taxon>
        <taxon>IRL clade</taxon>
        <taxon>Fabeae</taxon>
        <taxon>Vicia</taxon>
    </lineage>
</organism>
<evidence type="ECO:0000259" key="1">
    <source>
        <dbReference type="PROSITE" id="PS50181"/>
    </source>
</evidence>
<dbReference type="PROSITE" id="PS50181">
    <property type="entry name" value="FBOX"/>
    <property type="match status" value="1"/>
</dbReference>
<dbReference type="SUPFAM" id="SSF52047">
    <property type="entry name" value="RNI-like"/>
    <property type="match status" value="1"/>
</dbReference>
<name>A0AAV0ZIC2_VICFA</name>
<dbReference type="Pfam" id="PF24758">
    <property type="entry name" value="LRR_At5g56370"/>
    <property type="match status" value="1"/>
</dbReference>
<evidence type="ECO:0000313" key="3">
    <source>
        <dbReference type="Proteomes" id="UP001157006"/>
    </source>
</evidence>
<feature type="domain" description="F-box" evidence="1">
    <location>
        <begin position="2"/>
        <end position="50"/>
    </location>
</feature>
<dbReference type="InterPro" id="IPR036047">
    <property type="entry name" value="F-box-like_dom_sf"/>
</dbReference>
<dbReference type="Gene3D" id="3.80.10.10">
    <property type="entry name" value="Ribonuclease Inhibitor"/>
    <property type="match status" value="1"/>
</dbReference>
<proteinExistence type="predicted"/>
<dbReference type="Proteomes" id="UP001157006">
    <property type="component" value="Chromosome 1S"/>
</dbReference>
<dbReference type="InterPro" id="IPR055411">
    <property type="entry name" value="LRR_FXL15/At3g58940/PEG3-like"/>
</dbReference>
<evidence type="ECO:0000313" key="2">
    <source>
        <dbReference type="EMBL" id="CAI8595622.1"/>
    </source>
</evidence>
<dbReference type="InterPro" id="IPR032675">
    <property type="entry name" value="LRR_dom_sf"/>
</dbReference>
<dbReference type="SMART" id="SM00579">
    <property type="entry name" value="FBD"/>
    <property type="match status" value="1"/>
</dbReference>
<gene>
    <name evidence="2" type="ORF">VFH_I199960</name>
</gene>
<dbReference type="PANTHER" id="PTHR31900:SF27">
    <property type="entry name" value="FBD DOMAIN-CONTAINING PROTEIN"/>
    <property type="match status" value="1"/>
</dbReference>
<dbReference type="Pfam" id="PF00646">
    <property type="entry name" value="F-box"/>
    <property type="match status" value="1"/>
</dbReference>
<dbReference type="InterPro" id="IPR006566">
    <property type="entry name" value="FBD"/>
</dbReference>
<dbReference type="AlphaFoldDB" id="A0AAV0ZIC2"/>